<keyword evidence="5" id="KW-0539">Nucleus</keyword>
<dbReference type="OrthoDB" id="207175at2759"/>
<proteinExistence type="predicted"/>
<dbReference type="GO" id="GO:0003700">
    <property type="term" value="F:DNA-binding transcription factor activity"/>
    <property type="evidence" value="ECO:0007669"/>
    <property type="project" value="InterPro"/>
</dbReference>
<keyword evidence="2" id="KW-0805">Transcription regulation</keyword>
<dbReference type="PROSITE" id="PS51032">
    <property type="entry name" value="AP2_ERF"/>
    <property type="match status" value="1"/>
</dbReference>
<comment type="caution">
    <text evidence="8">The sequence shown here is derived from an EMBL/GenBank/DDBJ whole genome shotgun (WGS) entry which is preliminary data.</text>
</comment>
<organism evidence="8 9">
    <name type="scientific">Tetracentron sinense</name>
    <name type="common">Spur-leaf</name>
    <dbReference type="NCBI Taxonomy" id="13715"/>
    <lineage>
        <taxon>Eukaryota</taxon>
        <taxon>Viridiplantae</taxon>
        <taxon>Streptophyta</taxon>
        <taxon>Embryophyta</taxon>
        <taxon>Tracheophyta</taxon>
        <taxon>Spermatophyta</taxon>
        <taxon>Magnoliopsida</taxon>
        <taxon>Trochodendrales</taxon>
        <taxon>Trochodendraceae</taxon>
        <taxon>Tetracentron</taxon>
    </lineage>
</organism>
<keyword evidence="3" id="KW-0238">DNA-binding</keyword>
<reference evidence="8 9" key="1">
    <citation type="submission" date="2020-04" db="EMBL/GenBank/DDBJ databases">
        <title>Plant Genome Project.</title>
        <authorList>
            <person name="Zhang R.-G."/>
        </authorList>
    </citation>
    <scope>NUCLEOTIDE SEQUENCE [LARGE SCALE GENOMIC DNA]</scope>
    <source>
        <strain evidence="8">YNK0</strain>
        <tissue evidence="8">Leaf</tissue>
    </source>
</reference>
<dbReference type="Gene3D" id="3.30.730.10">
    <property type="entry name" value="AP2/ERF domain"/>
    <property type="match status" value="1"/>
</dbReference>
<protein>
    <recommendedName>
        <fullName evidence="7">AP2/ERF domain-containing protein</fullName>
    </recommendedName>
</protein>
<dbReference type="SMART" id="SM00380">
    <property type="entry name" value="AP2"/>
    <property type="match status" value="1"/>
</dbReference>
<dbReference type="GO" id="GO:0005634">
    <property type="term" value="C:nucleus"/>
    <property type="evidence" value="ECO:0007669"/>
    <property type="project" value="UniProtKB-SubCell"/>
</dbReference>
<comment type="subcellular location">
    <subcellularLocation>
        <location evidence="1">Nucleus</location>
    </subcellularLocation>
</comment>
<dbReference type="InterPro" id="IPR016177">
    <property type="entry name" value="DNA-bd_dom_sf"/>
</dbReference>
<evidence type="ECO:0000256" key="5">
    <source>
        <dbReference type="ARBA" id="ARBA00023242"/>
    </source>
</evidence>
<accession>A0A835DJR7</accession>
<dbReference type="PANTHER" id="PTHR32467">
    <property type="entry name" value="AP2-LIKE ETHYLENE-RESPONSIVE TRANSCRIPTION FACTOR"/>
    <property type="match status" value="1"/>
</dbReference>
<feature type="domain" description="AP2/ERF" evidence="7">
    <location>
        <begin position="68"/>
        <end position="133"/>
    </location>
</feature>
<dbReference type="GO" id="GO:0003677">
    <property type="term" value="F:DNA binding"/>
    <property type="evidence" value="ECO:0007669"/>
    <property type="project" value="UniProtKB-KW"/>
</dbReference>
<sequence>MGWMEVTGGAGGGRGRRSTTRLRAGAVRGREEGTVVKTGGEEDCPDERREEVGAVSGSTGMEAAGRDGAAGVGQLEGGPALDEGPAPRSPGAWGRDCRKQVYMGGFDTDHAMVGAYDQATIKFRGVDADINFDLSDYDDDLKQMRNLMEELEHILCRQSTRSTLHKCGCWEARNRMGQLPDKK</sequence>
<evidence type="ECO:0000256" key="1">
    <source>
        <dbReference type="ARBA" id="ARBA00004123"/>
    </source>
</evidence>
<name>A0A835DJR7_TETSI</name>
<dbReference type="SUPFAM" id="SSF54171">
    <property type="entry name" value="DNA-binding domain"/>
    <property type="match status" value="1"/>
</dbReference>
<dbReference type="InterPro" id="IPR001471">
    <property type="entry name" value="AP2/ERF_dom"/>
</dbReference>
<evidence type="ECO:0000256" key="2">
    <source>
        <dbReference type="ARBA" id="ARBA00023015"/>
    </source>
</evidence>
<dbReference type="InterPro" id="IPR036955">
    <property type="entry name" value="AP2/ERF_dom_sf"/>
</dbReference>
<keyword evidence="9" id="KW-1185">Reference proteome</keyword>
<dbReference type="Proteomes" id="UP000655225">
    <property type="component" value="Unassembled WGS sequence"/>
</dbReference>
<evidence type="ECO:0000256" key="6">
    <source>
        <dbReference type="SAM" id="MobiDB-lite"/>
    </source>
</evidence>
<keyword evidence="4" id="KW-0804">Transcription</keyword>
<feature type="region of interest" description="Disordered" evidence="6">
    <location>
        <begin position="1"/>
        <end position="93"/>
    </location>
</feature>
<evidence type="ECO:0000259" key="7">
    <source>
        <dbReference type="PROSITE" id="PS51032"/>
    </source>
</evidence>
<dbReference type="EMBL" id="JABCRI010000005">
    <property type="protein sequence ID" value="KAF8406051.1"/>
    <property type="molecule type" value="Genomic_DNA"/>
</dbReference>
<dbReference type="PANTHER" id="PTHR32467:SF118">
    <property type="entry name" value="ETHYLENE-RESPONSIVE TRANSCRIPTION FACTOR RAP2-7"/>
    <property type="match status" value="1"/>
</dbReference>
<evidence type="ECO:0000256" key="3">
    <source>
        <dbReference type="ARBA" id="ARBA00023125"/>
    </source>
</evidence>
<evidence type="ECO:0000256" key="4">
    <source>
        <dbReference type="ARBA" id="ARBA00023163"/>
    </source>
</evidence>
<evidence type="ECO:0000313" key="9">
    <source>
        <dbReference type="Proteomes" id="UP000655225"/>
    </source>
</evidence>
<evidence type="ECO:0000313" key="8">
    <source>
        <dbReference type="EMBL" id="KAF8406051.1"/>
    </source>
</evidence>
<gene>
    <name evidence="8" type="ORF">HHK36_008131</name>
</gene>
<dbReference type="AlphaFoldDB" id="A0A835DJR7"/>